<accession>A0A6D2J3P4</accession>
<feature type="region of interest" description="Disordered" evidence="1">
    <location>
        <begin position="38"/>
        <end position="59"/>
    </location>
</feature>
<dbReference type="PROSITE" id="PS50090">
    <property type="entry name" value="MYB_LIKE"/>
    <property type="match status" value="1"/>
</dbReference>
<dbReference type="EMBL" id="CACVBM020001147">
    <property type="protein sequence ID" value="CAA7034454.1"/>
    <property type="molecule type" value="Genomic_DNA"/>
</dbReference>
<dbReference type="InterPro" id="IPR001005">
    <property type="entry name" value="SANT/Myb"/>
</dbReference>
<organism evidence="3 4">
    <name type="scientific">Microthlaspi erraticum</name>
    <dbReference type="NCBI Taxonomy" id="1685480"/>
    <lineage>
        <taxon>Eukaryota</taxon>
        <taxon>Viridiplantae</taxon>
        <taxon>Streptophyta</taxon>
        <taxon>Embryophyta</taxon>
        <taxon>Tracheophyta</taxon>
        <taxon>Spermatophyta</taxon>
        <taxon>Magnoliopsida</taxon>
        <taxon>eudicotyledons</taxon>
        <taxon>Gunneridae</taxon>
        <taxon>Pentapetalae</taxon>
        <taxon>rosids</taxon>
        <taxon>malvids</taxon>
        <taxon>Brassicales</taxon>
        <taxon>Brassicaceae</taxon>
        <taxon>Coluteocarpeae</taxon>
        <taxon>Microthlaspi</taxon>
    </lineage>
</organism>
<dbReference type="Proteomes" id="UP000467841">
    <property type="component" value="Unassembled WGS sequence"/>
</dbReference>
<feature type="region of interest" description="Disordered" evidence="1">
    <location>
        <begin position="209"/>
        <end position="229"/>
    </location>
</feature>
<feature type="domain" description="Myb-like" evidence="2">
    <location>
        <begin position="66"/>
        <end position="137"/>
    </location>
</feature>
<gene>
    <name evidence="3" type="ORF">MERR_LOCUS21689</name>
</gene>
<evidence type="ECO:0000313" key="3">
    <source>
        <dbReference type="EMBL" id="CAA7034454.1"/>
    </source>
</evidence>
<sequence>MPRKKAAGGVHDDNSYPFSKLQRYTATPIFCTQTPTFSTQTPTFSTQTSSISDDDGDRVDETSPGTIHEARTRWSQAEDAALVSAWLNTSKDGTTANEQKAGAFWKRVTRFYSACSSVKDLPPRGSNNCKQRWAKINEGVQKFCGNFEMAGRQATSGQSEDDVFQMAYKMFNQDQKTNFTLGHAWRMLRNDQKWCSLCKGKGKALSKRAQPEATVAGTQMEEEVEERPIGVKGAKAAKLKANEKGTRTSEDKEAAMNRLQIVAALSEKQFANNNILANKKLLDNLLCKTEPLDEIELELKRKLIRQIL</sequence>
<evidence type="ECO:0000313" key="4">
    <source>
        <dbReference type="Proteomes" id="UP000467841"/>
    </source>
</evidence>
<protein>
    <recommendedName>
        <fullName evidence="2">Myb-like domain-containing protein</fullName>
    </recommendedName>
</protein>
<name>A0A6D2J3P4_9BRAS</name>
<evidence type="ECO:0000256" key="1">
    <source>
        <dbReference type="SAM" id="MobiDB-lite"/>
    </source>
</evidence>
<proteinExistence type="predicted"/>
<evidence type="ECO:0000259" key="2">
    <source>
        <dbReference type="PROSITE" id="PS50090"/>
    </source>
</evidence>
<reference evidence="3" key="1">
    <citation type="submission" date="2020-01" db="EMBL/GenBank/DDBJ databases">
        <authorList>
            <person name="Mishra B."/>
        </authorList>
    </citation>
    <scope>NUCLEOTIDE SEQUENCE [LARGE SCALE GENOMIC DNA]</scope>
</reference>
<keyword evidence="4" id="KW-1185">Reference proteome</keyword>
<dbReference type="PANTHER" id="PTHR45023">
    <property type="match status" value="1"/>
</dbReference>
<dbReference type="OrthoDB" id="674687at2759"/>
<comment type="caution">
    <text evidence="3">The sequence shown here is derived from an EMBL/GenBank/DDBJ whole genome shotgun (WGS) entry which is preliminary data.</text>
</comment>
<dbReference type="PANTHER" id="PTHR45023:SF4">
    <property type="entry name" value="GLYCINE-RICH PROTEIN-RELATED"/>
    <property type="match status" value="1"/>
</dbReference>
<dbReference type="AlphaFoldDB" id="A0A6D2J3P4"/>
<feature type="compositionally biased region" description="Low complexity" evidence="1">
    <location>
        <begin position="38"/>
        <end position="50"/>
    </location>
</feature>